<proteinExistence type="predicted"/>
<name>A0AAV1K3F9_9NEOP</name>
<dbReference type="AlphaFoldDB" id="A0AAV1K3F9"/>
<comment type="caution">
    <text evidence="1">The sequence shown here is derived from an EMBL/GenBank/DDBJ whole genome shotgun (WGS) entry which is preliminary data.</text>
</comment>
<evidence type="ECO:0000313" key="1">
    <source>
        <dbReference type="EMBL" id="CAK1555647.1"/>
    </source>
</evidence>
<protein>
    <submittedName>
        <fullName evidence="1">Uncharacterized protein</fullName>
    </submittedName>
</protein>
<keyword evidence="2" id="KW-1185">Reference proteome</keyword>
<gene>
    <name evidence="1" type="ORF">LNINA_LOCUS14449</name>
</gene>
<evidence type="ECO:0000313" key="2">
    <source>
        <dbReference type="Proteomes" id="UP001497472"/>
    </source>
</evidence>
<reference evidence="1 2" key="1">
    <citation type="submission" date="2023-11" db="EMBL/GenBank/DDBJ databases">
        <authorList>
            <person name="Okamura Y."/>
        </authorList>
    </citation>
    <scope>NUCLEOTIDE SEQUENCE [LARGE SCALE GENOMIC DNA]</scope>
</reference>
<dbReference type="EMBL" id="CAVLEF010000280">
    <property type="protein sequence ID" value="CAK1555647.1"/>
    <property type="molecule type" value="Genomic_DNA"/>
</dbReference>
<accession>A0AAV1K3F9</accession>
<dbReference type="Proteomes" id="UP001497472">
    <property type="component" value="Unassembled WGS sequence"/>
</dbReference>
<organism evidence="1 2">
    <name type="scientific">Leptosia nina</name>
    <dbReference type="NCBI Taxonomy" id="320188"/>
    <lineage>
        <taxon>Eukaryota</taxon>
        <taxon>Metazoa</taxon>
        <taxon>Ecdysozoa</taxon>
        <taxon>Arthropoda</taxon>
        <taxon>Hexapoda</taxon>
        <taxon>Insecta</taxon>
        <taxon>Pterygota</taxon>
        <taxon>Neoptera</taxon>
        <taxon>Endopterygota</taxon>
        <taxon>Lepidoptera</taxon>
        <taxon>Glossata</taxon>
        <taxon>Ditrysia</taxon>
        <taxon>Papilionoidea</taxon>
        <taxon>Pieridae</taxon>
        <taxon>Pierinae</taxon>
        <taxon>Leptosia</taxon>
    </lineage>
</organism>
<sequence length="94" mass="10663">MPISGRLRVAESAILWAVDTQRNANVRYTILAFRKKEMALNYAAENNVMLPILVIMANLEAVIGKFRRSTLEQCGGLNALNWFETIVNIKLRVK</sequence>